<dbReference type="GO" id="GO:0016747">
    <property type="term" value="F:acyltransferase activity, transferring groups other than amino-acyl groups"/>
    <property type="evidence" value="ECO:0007669"/>
    <property type="project" value="InterPro"/>
</dbReference>
<dbReference type="InterPro" id="IPR016181">
    <property type="entry name" value="Acyl_CoA_acyltransferase"/>
</dbReference>
<dbReference type="RefSeq" id="WP_144433879.1">
    <property type="nucleotide sequence ID" value="NZ_CP011502.1"/>
</dbReference>
<organism evidence="2 3">
    <name type="scientific">Aeromicrobium erythreum</name>
    <dbReference type="NCBI Taxonomy" id="2041"/>
    <lineage>
        <taxon>Bacteria</taxon>
        <taxon>Bacillati</taxon>
        <taxon>Actinomycetota</taxon>
        <taxon>Actinomycetes</taxon>
        <taxon>Propionibacteriales</taxon>
        <taxon>Nocardioidaceae</taxon>
        <taxon>Aeromicrobium</taxon>
    </lineage>
</organism>
<evidence type="ECO:0000313" key="2">
    <source>
        <dbReference type="EMBL" id="ALX04892.1"/>
    </source>
</evidence>
<gene>
    <name evidence="2" type="ORF">AERYTH_09370</name>
</gene>
<name>A0A0U4CQJ2_9ACTN</name>
<dbReference type="STRING" id="2041.AERYTH_09370"/>
<dbReference type="SUPFAM" id="SSF55729">
    <property type="entry name" value="Acyl-CoA N-acyltransferases (Nat)"/>
    <property type="match status" value="1"/>
</dbReference>
<feature type="domain" description="N-acetyltransferase" evidence="1">
    <location>
        <begin position="1"/>
        <end position="147"/>
    </location>
</feature>
<dbReference type="PROSITE" id="PS51186">
    <property type="entry name" value="GNAT"/>
    <property type="match status" value="1"/>
</dbReference>
<dbReference type="CDD" id="cd04301">
    <property type="entry name" value="NAT_SF"/>
    <property type="match status" value="1"/>
</dbReference>
<proteinExistence type="predicted"/>
<dbReference type="Gene3D" id="3.40.630.30">
    <property type="match status" value="1"/>
</dbReference>
<dbReference type="KEGG" id="aer:AERYTH_09370"/>
<protein>
    <recommendedName>
        <fullName evidence="1">N-acetyltransferase domain-containing protein</fullName>
    </recommendedName>
</protein>
<dbReference type="AlphaFoldDB" id="A0A0U4CQJ2"/>
<dbReference type="Proteomes" id="UP000067689">
    <property type="component" value="Chromosome"/>
</dbReference>
<reference evidence="2 3" key="1">
    <citation type="journal article" date="1991" name="Int. J. Syst. Bacteriol.">
        <title>Description of the erythromycin-producing bacterium Arthrobacter sp. strain NRRL B-3381 as Aeromicrobium erythreum gen. nov., sp. nov.</title>
        <authorList>
            <person name="Miller E.S."/>
            <person name="Woese C.R."/>
            <person name="Brenner S."/>
        </authorList>
    </citation>
    <scope>NUCLEOTIDE SEQUENCE [LARGE SCALE GENOMIC DNA]</scope>
    <source>
        <strain evidence="2 3">AR18</strain>
    </source>
</reference>
<evidence type="ECO:0000313" key="3">
    <source>
        <dbReference type="Proteomes" id="UP000067689"/>
    </source>
</evidence>
<dbReference type="InterPro" id="IPR000182">
    <property type="entry name" value="GNAT_dom"/>
</dbReference>
<accession>A0A0U4CQJ2</accession>
<dbReference type="OrthoDB" id="9799092at2"/>
<keyword evidence="3" id="KW-1185">Reference proteome</keyword>
<dbReference type="Pfam" id="PF00583">
    <property type="entry name" value="Acetyltransf_1"/>
    <property type="match status" value="1"/>
</dbReference>
<dbReference type="EMBL" id="CP011502">
    <property type="protein sequence ID" value="ALX04892.1"/>
    <property type="molecule type" value="Genomic_DNA"/>
</dbReference>
<dbReference type="PATRIC" id="fig|2041.4.peg.1959"/>
<evidence type="ECO:0000259" key="1">
    <source>
        <dbReference type="PROSITE" id="PS51186"/>
    </source>
</evidence>
<sequence>MSIERLGPDDWRRFRAVRHAALRSDPDAFAASAHRWLDDLDVEPRWRERLEAVATYVACLDGTDVGTAGVSGDHELLGMWVARAARGTGVADRLVEAVARHAATGAPLHLRVMAGNAVGVRFYTRCGFVLTGPEPDAEGCLTMTRPR</sequence>